<name>A0A6G1LD10_9PEZI</name>
<keyword evidence="3" id="KW-1185">Reference proteome</keyword>
<dbReference type="Proteomes" id="UP000799436">
    <property type="component" value="Unassembled WGS sequence"/>
</dbReference>
<gene>
    <name evidence="2" type="ORF">EJ03DRAFT_335236</name>
</gene>
<evidence type="ECO:0000313" key="3">
    <source>
        <dbReference type="Proteomes" id="UP000799436"/>
    </source>
</evidence>
<organism evidence="2 3">
    <name type="scientific">Teratosphaeria nubilosa</name>
    <dbReference type="NCBI Taxonomy" id="161662"/>
    <lineage>
        <taxon>Eukaryota</taxon>
        <taxon>Fungi</taxon>
        <taxon>Dikarya</taxon>
        <taxon>Ascomycota</taxon>
        <taxon>Pezizomycotina</taxon>
        <taxon>Dothideomycetes</taxon>
        <taxon>Dothideomycetidae</taxon>
        <taxon>Mycosphaerellales</taxon>
        <taxon>Teratosphaeriaceae</taxon>
        <taxon>Teratosphaeria</taxon>
    </lineage>
</organism>
<reference evidence="2" key="1">
    <citation type="journal article" date="2020" name="Stud. Mycol.">
        <title>101 Dothideomycetes genomes: a test case for predicting lifestyles and emergence of pathogens.</title>
        <authorList>
            <person name="Haridas S."/>
            <person name="Albert R."/>
            <person name="Binder M."/>
            <person name="Bloem J."/>
            <person name="Labutti K."/>
            <person name="Salamov A."/>
            <person name="Andreopoulos B."/>
            <person name="Baker S."/>
            <person name="Barry K."/>
            <person name="Bills G."/>
            <person name="Bluhm B."/>
            <person name="Cannon C."/>
            <person name="Castanera R."/>
            <person name="Culley D."/>
            <person name="Daum C."/>
            <person name="Ezra D."/>
            <person name="Gonzalez J."/>
            <person name="Henrissat B."/>
            <person name="Kuo A."/>
            <person name="Liang C."/>
            <person name="Lipzen A."/>
            <person name="Lutzoni F."/>
            <person name="Magnuson J."/>
            <person name="Mondo S."/>
            <person name="Nolan M."/>
            <person name="Ohm R."/>
            <person name="Pangilinan J."/>
            <person name="Park H.-J."/>
            <person name="Ramirez L."/>
            <person name="Alfaro M."/>
            <person name="Sun H."/>
            <person name="Tritt A."/>
            <person name="Yoshinaga Y."/>
            <person name="Zwiers L.-H."/>
            <person name="Turgeon B."/>
            <person name="Goodwin S."/>
            <person name="Spatafora J."/>
            <person name="Crous P."/>
            <person name="Grigoriev I."/>
        </authorList>
    </citation>
    <scope>NUCLEOTIDE SEQUENCE</scope>
    <source>
        <strain evidence="2">CBS 116005</strain>
    </source>
</reference>
<accession>A0A6G1LD10</accession>
<feature type="chain" id="PRO_5026354623" description="Cyanovirin-N domain-containing protein" evidence="1">
    <location>
        <begin position="19"/>
        <end position="157"/>
    </location>
</feature>
<evidence type="ECO:0008006" key="4">
    <source>
        <dbReference type="Google" id="ProtNLM"/>
    </source>
</evidence>
<dbReference type="EMBL" id="ML995823">
    <property type="protein sequence ID" value="KAF2770745.1"/>
    <property type="molecule type" value="Genomic_DNA"/>
</dbReference>
<evidence type="ECO:0000313" key="2">
    <source>
        <dbReference type="EMBL" id="KAF2770745.1"/>
    </source>
</evidence>
<sequence length="157" mass="18045">MGLWSILSLLLFTTTTLACAGYRRCRCYNTLTNGISLLSQIQSEPQLTIHFTPELNFTLTNFVCSGTRSDAFFLDNDGCHTNHEDQDFNNCDWRAACNKQFGEPDYTTNHHFVDYCDEKIDKFHMKSLHNYEVWIPSTPSSHSGHGHWQDGNWVDDA</sequence>
<dbReference type="AlphaFoldDB" id="A0A6G1LD10"/>
<feature type="signal peptide" evidence="1">
    <location>
        <begin position="1"/>
        <end position="18"/>
    </location>
</feature>
<keyword evidence="1" id="KW-0732">Signal</keyword>
<evidence type="ECO:0000256" key="1">
    <source>
        <dbReference type="SAM" id="SignalP"/>
    </source>
</evidence>
<dbReference type="OrthoDB" id="10422831at2759"/>
<protein>
    <recommendedName>
        <fullName evidence="4">Cyanovirin-N domain-containing protein</fullName>
    </recommendedName>
</protein>
<proteinExistence type="predicted"/>